<protein>
    <submittedName>
        <fullName evidence="1">Muramidase (Phage lambda lysozyme)</fullName>
    </submittedName>
</protein>
<dbReference type="Proteomes" id="UP000198606">
    <property type="component" value="Unassembled WGS sequence"/>
</dbReference>
<dbReference type="RefSeq" id="WP_084308312.1">
    <property type="nucleotide sequence ID" value="NZ_FNDG01000024.1"/>
</dbReference>
<organism evidence="1 2">
    <name type="scientific">Phytopseudomonas flavescens</name>
    <dbReference type="NCBI Taxonomy" id="29435"/>
    <lineage>
        <taxon>Bacteria</taxon>
        <taxon>Pseudomonadati</taxon>
        <taxon>Pseudomonadota</taxon>
        <taxon>Gammaproteobacteria</taxon>
        <taxon>Pseudomonadales</taxon>
        <taxon>Pseudomonadaceae</taxon>
        <taxon>Phytopseudomonas</taxon>
    </lineage>
</organism>
<reference evidence="1 2" key="1">
    <citation type="submission" date="2016-10" db="EMBL/GenBank/DDBJ databases">
        <authorList>
            <person name="de Groot N.N."/>
        </authorList>
    </citation>
    <scope>NUCLEOTIDE SEQUENCE [LARGE SCALE GENOMIC DNA]</scope>
    <source>
        <strain evidence="1 2">LMG 18387</strain>
    </source>
</reference>
<dbReference type="CDD" id="cd00736">
    <property type="entry name" value="lambda_lys-like"/>
    <property type="match status" value="1"/>
</dbReference>
<gene>
    <name evidence="1" type="ORF">SAMN05216588_12448</name>
</gene>
<dbReference type="STRING" id="29435.SAMN05216588_12448"/>
<dbReference type="SUPFAM" id="SSF53955">
    <property type="entry name" value="Lysozyme-like"/>
    <property type="match status" value="1"/>
</dbReference>
<name>A0A1G8NB28_9GAMM</name>
<dbReference type="EMBL" id="FNDG01000024">
    <property type="protein sequence ID" value="SDI77277.1"/>
    <property type="molecule type" value="Genomic_DNA"/>
</dbReference>
<dbReference type="InterPro" id="IPR023346">
    <property type="entry name" value="Lysozyme-like_dom_sf"/>
</dbReference>
<accession>A0A1G8NB28</accession>
<proteinExistence type="predicted"/>
<evidence type="ECO:0000313" key="2">
    <source>
        <dbReference type="Proteomes" id="UP000198606"/>
    </source>
</evidence>
<dbReference type="AlphaFoldDB" id="A0A1G8NB28"/>
<dbReference type="Gene3D" id="1.10.530.10">
    <property type="match status" value="1"/>
</dbReference>
<evidence type="ECO:0000313" key="1">
    <source>
        <dbReference type="EMBL" id="SDI77277.1"/>
    </source>
</evidence>
<sequence length="161" mass="17284">MARITAAQAGGTNVLAFLDMLAWSEGTSTVPHSDDGYNVLVGGTLFSDYSAHPRKRIDLPRYGITSTAAGRYQFLAGTWDSIASVHHFQGRFTPQAQDMGAVKLLDECGALGHLRDGRIEHAIMAAAPIWASLPGAGYGQREHRLSDLLARYRASGGQVEA</sequence>